<keyword evidence="2" id="KW-1185">Reference proteome</keyword>
<name>A0A4U5NDZ9_STECR</name>
<accession>A0A4U5NDZ9</accession>
<dbReference type="Proteomes" id="UP000298663">
    <property type="component" value="Unassembled WGS sequence"/>
</dbReference>
<dbReference type="EMBL" id="AZBU02000004">
    <property type="protein sequence ID" value="TKR80856.1"/>
    <property type="molecule type" value="Genomic_DNA"/>
</dbReference>
<dbReference type="PANTHER" id="PTHR31581">
    <property type="entry name" value="KICSTOR COMPLEX PROTEIN C12ORF66"/>
    <property type="match status" value="1"/>
</dbReference>
<dbReference type="GO" id="GO:1904262">
    <property type="term" value="P:negative regulation of TORC1 signaling"/>
    <property type="evidence" value="ECO:0007669"/>
    <property type="project" value="TreeGrafter"/>
</dbReference>
<dbReference type="GO" id="GO:0034198">
    <property type="term" value="P:cellular response to amino acid starvation"/>
    <property type="evidence" value="ECO:0007669"/>
    <property type="project" value="TreeGrafter"/>
</dbReference>
<dbReference type="AlphaFoldDB" id="A0A4U5NDZ9"/>
<comment type="caution">
    <text evidence="1">The sequence shown here is derived from an EMBL/GenBank/DDBJ whole genome shotgun (WGS) entry which is preliminary data.</text>
</comment>
<dbReference type="GO" id="GO:0061462">
    <property type="term" value="P:protein localization to lysosome"/>
    <property type="evidence" value="ECO:0007669"/>
    <property type="project" value="TreeGrafter"/>
</dbReference>
<gene>
    <name evidence="1" type="ORF">L596_014848</name>
</gene>
<evidence type="ECO:0000313" key="2">
    <source>
        <dbReference type="Proteomes" id="UP000298663"/>
    </source>
</evidence>
<dbReference type="GO" id="GO:0042149">
    <property type="term" value="P:cellular response to glucose starvation"/>
    <property type="evidence" value="ECO:0007669"/>
    <property type="project" value="TreeGrafter"/>
</dbReference>
<dbReference type="SUPFAM" id="SSF158548">
    <property type="entry name" value="FLJ32549 domain-like"/>
    <property type="match status" value="1"/>
</dbReference>
<evidence type="ECO:0000313" key="1">
    <source>
        <dbReference type="EMBL" id="TKR80856.1"/>
    </source>
</evidence>
<dbReference type="InterPro" id="IPR018544">
    <property type="entry name" value="KICS_2"/>
</dbReference>
<dbReference type="PANTHER" id="PTHR31581:SF1">
    <property type="entry name" value="KICSTOR SUBUNIT 2"/>
    <property type="match status" value="1"/>
</dbReference>
<organism evidence="1 2">
    <name type="scientific">Steinernema carpocapsae</name>
    <name type="common">Entomopathogenic nematode</name>
    <dbReference type="NCBI Taxonomy" id="34508"/>
    <lineage>
        <taxon>Eukaryota</taxon>
        <taxon>Metazoa</taxon>
        <taxon>Ecdysozoa</taxon>
        <taxon>Nematoda</taxon>
        <taxon>Chromadorea</taxon>
        <taxon>Rhabditida</taxon>
        <taxon>Tylenchina</taxon>
        <taxon>Panagrolaimomorpha</taxon>
        <taxon>Strongyloidoidea</taxon>
        <taxon>Steinernematidae</taxon>
        <taxon>Steinernema</taxon>
    </lineage>
</organism>
<dbReference type="OrthoDB" id="18134at2759"/>
<dbReference type="STRING" id="34508.A0A4U5NDZ9"/>
<dbReference type="InterPro" id="IPR038060">
    <property type="entry name" value="C12orf66-like_central_sf"/>
</dbReference>
<protein>
    <submittedName>
        <fullName evidence="1">Uncharacterized protein</fullName>
    </submittedName>
</protein>
<proteinExistence type="predicted"/>
<reference evidence="1 2" key="1">
    <citation type="journal article" date="2015" name="Genome Biol.">
        <title>Comparative genomics of Steinernema reveals deeply conserved gene regulatory networks.</title>
        <authorList>
            <person name="Dillman A.R."/>
            <person name="Macchietto M."/>
            <person name="Porter C.F."/>
            <person name="Rogers A."/>
            <person name="Williams B."/>
            <person name="Antoshechkin I."/>
            <person name="Lee M.M."/>
            <person name="Goodwin Z."/>
            <person name="Lu X."/>
            <person name="Lewis E.E."/>
            <person name="Goodrich-Blair H."/>
            <person name="Stock S.P."/>
            <person name="Adams B.J."/>
            <person name="Sternberg P.W."/>
            <person name="Mortazavi A."/>
        </authorList>
    </citation>
    <scope>NUCLEOTIDE SEQUENCE [LARGE SCALE GENOMIC DNA]</scope>
    <source>
        <strain evidence="1 2">ALL</strain>
    </source>
</reference>
<dbReference type="Pfam" id="PF09404">
    <property type="entry name" value="C12orf66_like"/>
    <property type="match status" value="1"/>
</dbReference>
<dbReference type="Gene3D" id="1.10.3450.30">
    <property type="match status" value="1"/>
</dbReference>
<reference evidence="1 2" key="2">
    <citation type="journal article" date="2019" name="G3 (Bethesda)">
        <title>Hybrid Assembly of the Genome of the Entomopathogenic Nematode Steinernema carpocapsae Identifies the X-Chromosome.</title>
        <authorList>
            <person name="Serra L."/>
            <person name="Macchietto M."/>
            <person name="Macias-Munoz A."/>
            <person name="McGill C.J."/>
            <person name="Rodriguez I.M."/>
            <person name="Rodriguez B."/>
            <person name="Murad R."/>
            <person name="Mortazavi A."/>
        </authorList>
    </citation>
    <scope>NUCLEOTIDE SEQUENCE [LARGE SCALE GENOMIC DNA]</scope>
    <source>
        <strain evidence="1 2">ALL</strain>
    </source>
</reference>
<sequence>MMENGLDENSDDICLDDAAELVVQFSELMLAFEFEQARELVETSKRRSPRSSLWVTVMDALAGIARCDVVYFSLSFLVRKQQFLRRETILEKDYEDISKALDAEMERRTVEEENIFIESIVQNLYIYVSRRRELLRIYHQVLAEISEELIDKIVPTLENIQVSIENSLHSPLLGGLFSLMNEEVSILLGCFLTYNALTSCQILPSLTELKGLQRNIIKWTNRVEDLTMAIEKRRPSLLIRIFASSPTCSFPRLGIITWFTYFLHFLIAKFSIYFHDALLPHSVPGEIRFTFPQPHAGLNFYPLFQAFFKRTTPICIGLFLDYEDQSFPLGETRHHGGGMRNCKTCSHLLGPTGKKYAPLVRIGIPEHKKFFSDWFLLVEGMIKQARSRNLSKSSNSKRLKHKFDSATGTITYCALIERRIFFAAIYRAKNSQYNAKALIVEQFVGLVINSLNGSKVAAELKSVASR</sequence>